<keyword evidence="2" id="KW-0805">Transcription regulation</keyword>
<evidence type="ECO:0000256" key="2">
    <source>
        <dbReference type="ARBA" id="ARBA00023015"/>
    </source>
</evidence>
<feature type="domain" description="Transcriptional regulator LacI/GalR-like sensor" evidence="5">
    <location>
        <begin position="13"/>
        <end position="116"/>
    </location>
</feature>
<evidence type="ECO:0000259" key="5">
    <source>
        <dbReference type="Pfam" id="PF13377"/>
    </source>
</evidence>
<proteinExistence type="predicted"/>
<dbReference type="GO" id="GO:0000976">
    <property type="term" value="F:transcription cis-regulatory region binding"/>
    <property type="evidence" value="ECO:0007669"/>
    <property type="project" value="TreeGrafter"/>
</dbReference>
<dbReference type="PANTHER" id="PTHR30146">
    <property type="entry name" value="LACI-RELATED TRANSCRIPTIONAL REPRESSOR"/>
    <property type="match status" value="1"/>
</dbReference>
<evidence type="ECO:0000313" key="6">
    <source>
        <dbReference type="EMBL" id="GAG17380.1"/>
    </source>
</evidence>
<dbReference type="SUPFAM" id="SSF53822">
    <property type="entry name" value="Periplasmic binding protein-like I"/>
    <property type="match status" value="1"/>
</dbReference>
<accession>X0VGG2</accession>
<dbReference type="EMBL" id="BARS01035335">
    <property type="protein sequence ID" value="GAG17380.1"/>
    <property type="molecule type" value="Genomic_DNA"/>
</dbReference>
<dbReference type="AlphaFoldDB" id="X0VGG2"/>
<keyword evidence="4" id="KW-0804">Transcription</keyword>
<organism evidence="6">
    <name type="scientific">marine sediment metagenome</name>
    <dbReference type="NCBI Taxonomy" id="412755"/>
    <lineage>
        <taxon>unclassified sequences</taxon>
        <taxon>metagenomes</taxon>
        <taxon>ecological metagenomes</taxon>
    </lineage>
</organism>
<feature type="non-terminal residue" evidence="6">
    <location>
        <position position="1"/>
    </location>
</feature>
<dbReference type="PANTHER" id="PTHR30146:SF148">
    <property type="entry name" value="HTH-TYPE TRANSCRIPTIONAL REPRESSOR PURR-RELATED"/>
    <property type="match status" value="1"/>
</dbReference>
<dbReference type="Pfam" id="PF13377">
    <property type="entry name" value="Peripla_BP_3"/>
    <property type="match status" value="1"/>
</dbReference>
<gene>
    <name evidence="6" type="ORF">S01H1_54453</name>
</gene>
<protein>
    <recommendedName>
        <fullName evidence="5">Transcriptional regulator LacI/GalR-like sensor domain-containing protein</fullName>
    </recommendedName>
</protein>
<dbReference type="GO" id="GO:0003700">
    <property type="term" value="F:DNA-binding transcription factor activity"/>
    <property type="evidence" value="ECO:0007669"/>
    <property type="project" value="TreeGrafter"/>
</dbReference>
<comment type="caution">
    <text evidence="6">The sequence shown here is derived from an EMBL/GenBank/DDBJ whole genome shotgun (WGS) entry which is preliminary data.</text>
</comment>
<dbReference type="Gene3D" id="3.40.50.2300">
    <property type="match status" value="1"/>
</dbReference>
<evidence type="ECO:0000256" key="1">
    <source>
        <dbReference type="ARBA" id="ARBA00022491"/>
    </source>
</evidence>
<evidence type="ECO:0000256" key="4">
    <source>
        <dbReference type="ARBA" id="ARBA00023163"/>
    </source>
</evidence>
<dbReference type="InterPro" id="IPR046335">
    <property type="entry name" value="LacI/GalR-like_sensor"/>
</dbReference>
<dbReference type="InterPro" id="IPR028082">
    <property type="entry name" value="Peripla_BP_I"/>
</dbReference>
<keyword evidence="3" id="KW-0238">DNA-binding</keyword>
<sequence>KEGNFKENGGYDKTCEFVEMTNPPTAMFVANNQMVLGALRALRERKIGVPDKMAVIGFDDMDWAPLTYSPLTTVSQPTYILGTSAAELLTKRINGKAPSKPQEIVLKPKLIIRESCGGQGK</sequence>
<reference evidence="6" key="1">
    <citation type="journal article" date="2014" name="Front. Microbiol.">
        <title>High frequency of phylogenetically diverse reductive dehalogenase-homologous genes in deep subseafloor sedimentary metagenomes.</title>
        <authorList>
            <person name="Kawai M."/>
            <person name="Futagami T."/>
            <person name="Toyoda A."/>
            <person name="Takaki Y."/>
            <person name="Nishi S."/>
            <person name="Hori S."/>
            <person name="Arai W."/>
            <person name="Tsubouchi T."/>
            <person name="Morono Y."/>
            <person name="Uchiyama I."/>
            <person name="Ito T."/>
            <person name="Fujiyama A."/>
            <person name="Inagaki F."/>
            <person name="Takami H."/>
        </authorList>
    </citation>
    <scope>NUCLEOTIDE SEQUENCE</scope>
    <source>
        <strain evidence="6">Expedition CK06-06</strain>
    </source>
</reference>
<keyword evidence="1" id="KW-0678">Repressor</keyword>
<name>X0VGG2_9ZZZZ</name>
<evidence type="ECO:0000256" key="3">
    <source>
        <dbReference type="ARBA" id="ARBA00023125"/>
    </source>
</evidence>